<dbReference type="STRING" id="91626.A0A0C9MTZ5"/>
<sequence length="348" mass="38608">MTIQTITAAEKESVAKLKAKLTDIKQAAQVSEGYKLWDIALDQESTDPRLDVLLIKFIRASRESDLAKATQMLTDTLIWRKDFGADNLLDEAIDDSVLGSVSYIYKTDKESRPVCYNFYGDIDQEKVFGDKDKFIRWRVQVMERGVQLIDFVNTDSMVVIHDYKNASLFGRSSNAKAATKEIIKIMQDNYPEFLATKLFVNVPYWGAMIFKLVRPLLSEATTKKFVVCSNDELYQSLTNIIDEANLPKDYQKTNITKEKEIPIASKQEQEKIEKAPSADITTSEAAAAVEAPVTDVPTGPESKVTEEPITKVEPATAADTTTEGSEAVDIAGTAATNNTITSTTNTTS</sequence>
<dbReference type="Pfam" id="PF00650">
    <property type="entry name" value="CRAL_TRIO"/>
    <property type="match status" value="1"/>
</dbReference>
<dbReference type="OrthoDB" id="75724at2759"/>
<evidence type="ECO:0000256" key="1">
    <source>
        <dbReference type="SAM" id="MobiDB-lite"/>
    </source>
</evidence>
<protein>
    <submittedName>
        <fullName evidence="3">CRAL/TRIO domain-containing protein</fullName>
    </submittedName>
</protein>
<organism evidence="3">
    <name type="scientific">Mucor ambiguus</name>
    <dbReference type="NCBI Taxonomy" id="91626"/>
    <lineage>
        <taxon>Eukaryota</taxon>
        <taxon>Fungi</taxon>
        <taxon>Fungi incertae sedis</taxon>
        <taxon>Mucoromycota</taxon>
        <taxon>Mucoromycotina</taxon>
        <taxon>Mucoromycetes</taxon>
        <taxon>Mucorales</taxon>
        <taxon>Mucorineae</taxon>
        <taxon>Mucoraceae</taxon>
        <taxon>Mucor</taxon>
    </lineage>
</organism>
<evidence type="ECO:0000313" key="3">
    <source>
        <dbReference type="EMBL" id="GAN05583.1"/>
    </source>
</evidence>
<feature type="region of interest" description="Disordered" evidence="1">
    <location>
        <begin position="266"/>
        <end position="348"/>
    </location>
</feature>
<gene>
    <name evidence="3" type="ORF">MAM1_0096c05054</name>
</gene>
<proteinExistence type="predicted"/>
<dbReference type="PROSITE" id="PS50191">
    <property type="entry name" value="CRAL_TRIO"/>
    <property type="match status" value="1"/>
</dbReference>
<dbReference type="InterPro" id="IPR044834">
    <property type="entry name" value="PATL"/>
</dbReference>
<feature type="domain" description="CRAL-TRIO" evidence="2">
    <location>
        <begin position="89"/>
        <end position="258"/>
    </location>
</feature>
<evidence type="ECO:0000313" key="4">
    <source>
        <dbReference type="Proteomes" id="UP000053815"/>
    </source>
</evidence>
<feature type="compositionally biased region" description="Low complexity" evidence="1">
    <location>
        <begin position="330"/>
        <end position="348"/>
    </location>
</feature>
<keyword evidence="4" id="KW-1185">Reference proteome</keyword>
<dbReference type="Proteomes" id="UP000053815">
    <property type="component" value="Unassembled WGS sequence"/>
</dbReference>
<dbReference type="InterPro" id="IPR001251">
    <property type="entry name" value="CRAL-TRIO_dom"/>
</dbReference>
<dbReference type="EMBL" id="DF836385">
    <property type="protein sequence ID" value="GAN05583.1"/>
    <property type="molecule type" value="Genomic_DNA"/>
</dbReference>
<dbReference type="AlphaFoldDB" id="A0A0C9MTZ5"/>
<dbReference type="PANTHER" id="PTHR45932">
    <property type="entry name" value="PATELLIN-1"/>
    <property type="match status" value="1"/>
</dbReference>
<dbReference type="InterPro" id="IPR036273">
    <property type="entry name" value="CRAL/TRIO_N_dom_sf"/>
</dbReference>
<name>A0A0C9MTZ5_9FUNG</name>
<dbReference type="SMART" id="SM00516">
    <property type="entry name" value="SEC14"/>
    <property type="match status" value="1"/>
</dbReference>
<dbReference type="InterPro" id="IPR036865">
    <property type="entry name" value="CRAL-TRIO_dom_sf"/>
</dbReference>
<reference evidence="3" key="1">
    <citation type="submission" date="2014-09" db="EMBL/GenBank/DDBJ databases">
        <title>Draft genome sequence of an oleaginous Mucoromycotina fungus Mucor ambiguus NBRC6742.</title>
        <authorList>
            <person name="Takeda I."/>
            <person name="Yamane N."/>
            <person name="Morita T."/>
            <person name="Tamano K."/>
            <person name="Machida M."/>
            <person name="Baker S."/>
            <person name="Koike H."/>
        </authorList>
    </citation>
    <scope>NUCLEOTIDE SEQUENCE</scope>
    <source>
        <strain evidence="3">NBRC 6742</strain>
    </source>
</reference>
<dbReference type="SUPFAM" id="SSF52087">
    <property type="entry name" value="CRAL/TRIO domain"/>
    <property type="match status" value="1"/>
</dbReference>
<dbReference type="CDD" id="cd00170">
    <property type="entry name" value="SEC14"/>
    <property type="match status" value="1"/>
</dbReference>
<feature type="compositionally biased region" description="Basic and acidic residues" evidence="1">
    <location>
        <begin position="266"/>
        <end position="276"/>
    </location>
</feature>
<evidence type="ECO:0000259" key="2">
    <source>
        <dbReference type="PROSITE" id="PS50191"/>
    </source>
</evidence>
<dbReference type="Gene3D" id="3.40.525.10">
    <property type="entry name" value="CRAL-TRIO lipid binding domain"/>
    <property type="match status" value="1"/>
</dbReference>
<accession>A0A0C9MTZ5</accession>
<dbReference type="PANTHER" id="PTHR45932:SF17">
    <property type="entry name" value="CELLULAR RETINALDEHYDE-BINDING_TRIPLE FUNCTION DOMAIN-CONTAINING PROTEIN"/>
    <property type="match status" value="1"/>
</dbReference>
<dbReference type="GO" id="GO:0008289">
    <property type="term" value="F:lipid binding"/>
    <property type="evidence" value="ECO:0007669"/>
    <property type="project" value="InterPro"/>
</dbReference>
<dbReference type="SUPFAM" id="SSF46938">
    <property type="entry name" value="CRAL/TRIO N-terminal domain"/>
    <property type="match status" value="1"/>
</dbReference>